<dbReference type="SUPFAM" id="SSF53098">
    <property type="entry name" value="Ribonuclease H-like"/>
    <property type="match status" value="1"/>
</dbReference>
<dbReference type="InterPro" id="IPR001584">
    <property type="entry name" value="Integrase_cat-core"/>
</dbReference>
<protein>
    <submittedName>
        <fullName evidence="2">Putative transposable element</fullName>
    </submittedName>
</protein>
<dbReference type="GO" id="GO:0003676">
    <property type="term" value="F:nucleic acid binding"/>
    <property type="evidence" value="ECO:0007669"/>
    <property type="project" value="InterPro"/>
</dbReference>
<keyword evidence="3" id="KW-1185">Reference proteome</keyword>
<organism evidence="2 3">
    <name type="scientific">Pseudoloma neurophilia</name>
    <dbReference type="NCBI Taxonomy" id="146866"/>
    <lineage>
        <taxon>Eukaryota</taxon>
        <taxon>Fungi</taxon>
        <taxon>Fungi incertae sedis</taxon>
        <taxon>Microsporidia</taxon>
        <taxon>Pseudoloma</taxon>
    </lineage>
</organism>
<dbReference type="GO" id="GO:0015074">
    <property type="term" value="P:DNA integration"/>
    <property type="evidence" value="ECO:0007669"/>
    <property type="project" value="InterPro"/>
</dbReference>
<dbReference type="Gene3D" id="3.30.420.10">
    <property type="entry name" value="Ribonuclease H-like superfamily/Ribonuclease H"/>
    <property type="match status" value="1"/>
</dbReference>
<name>A0A0R0LYP6_9MICR</name>
<evidence type="ECO:0000259" key="1">
    <source>
        <dbReference type="PROSITE" id="PS50994"/>
    </source>
</evidence>
<dbReference type="AlphaFoldDB" id="A0A0R0LYP6"/>
<gene>
    <name evidence="2" type="ORF">M153_48970003</name>
</gene>
<dbReference type="InterPro" id="IPR012337">
    <property type="entry name" value="RNaseH-like_sf"/>
</dbReference>
<accession>A0A0R0LYP6</accession>
<dbReference type="InterPro" id="IPR036397">
    <property type="entry name" value="RNaseH_sf"/>
</dbReference>
<feature type="domain" description="Integrase catalytic" evidence="1">
    <location>
        <begin position="17"/>
        <end position="105"/>
    </location>
</feature>
<evidence type="ECO:0000313" key="3">
    <source>
        <dbReference type="Proteomes" id="UP000051530"/>
    </source>
</evidence>
<dbReference type="VEuPathDB" id="MicrosporidiaDB:M153_48970003"/>
<dbReference type="Pfam" id="PF00665">
    <property type="entry name" value="rve"/>
    <property type="match status" value="1"/>
</dbReference>
<proteinExistence type="predicted"/>
<dbReference type="OrthoDB" id="95964at2759"/>
<dbReference type="PROSITE" id="PS50994">
    <property type="entry name" value="INTEGRASE"/>
    <property type="match status" value="1"/>
</dbReference>
<evidence type="ECO:0000313" key="2">
    <source>
        <dbReference type="EMBL" id="KRH92526.1"/>
    </source>
</evidence>
<reference evidence="2 3" key="1">
    <citation type="submission" date="2015-07" db="EMBL/GenBank/DDBJ databases">
        <title>The genome of Pseudoloma neurophilia, a relevant intracellular parasite of the zebrafish.</title>
        <authorList>
            <person name="Ndikumana S."/>
            <person name="Pelin A."/>
            <person name="Sanders J."/>
            <person name="Corradi N."/>
        </authorList>
    </citation>
    <scope>NUCLEOTIDE SEQUENCE [LARGE SCALE GENOMIC DNA]</scope>
    <source>
        <strain evidence="2 3">MK1</strain>
    </source>
</reference>
<dbReference type="GO" id="GO:0005634">
    <property type="term" value="C:nucleus"/>
    <property type="evidence" value="ECO:0007669"/>
    <property type="project" value="UniProtKB-ARBA"/>
</dbReference>
<feature type="non-terminal residue" evidence="2">
    <location>
        <position position="1"/>
    </location>
</feature>
<dbReference type="EMBL" id="LGUB01000862">
    <property type="protein sequence ID" value="KRH92526.1"/>
    <property type="molecule type" value="Genomic_DNA"/>
</dbReference>
<sequence length="105" mass="11944">LTRALKKHVSECLIYLKKVQPKINTKNRVIETTAANDLWEMDLIGPIKNEDKNAYVFVAIDHHTKWLKTKVISDKSASTILSEIIVKHVRPKCILSDCGTEFIAL</sequence>
<dbReference type="Proteomes" id="UP000051530">
    <property type="component" value="Unassembled WGS sequence"/>
</dbReference>
<comment type="caution">
    <text evidence="2">The sequence shown here is derived from an EMBL/GenBank/DDBJ whole genome shotgun (WGS) entry which is preliminary data.</text>
</comment>